<keyword evidence="6 8" id="KW-0687">Ribonucleoprotein</keyword>
<evidence type="ECO:0000313" key="14">
    <source>
        <dbReference type="WBParaSite" id="HDID_0000168001-mRNA-1"/>
    </source>
</evidence>
<evidence type="ECO:0000256" key="7">
    <source>
        <dbReference type="ARBA" id="ARBA00038293"/>
    </source>
</evidence>
<evidence type="ECO:0000256" key="1">
    <source>
        <dbReference type="ARBA" id="ARBA00004604"/>
    </source>
</evidence>
<comment type="function">
    <text evidence="8">Required for ribosome biogenesis. Part of a complex which catalyzes pseudouridylation of rRNA. This involves the isomerization of uridine such that the ribose is subsequently attached to C5, instead of the normal N1. Pseudouridine ("psi") residues may serve to stabilize the conformation of rRNAs.</text>
</comment>
<dbReference type="InterPro" id="IPR038664">
    <property type="entry name" value="Gar1/Naf1_Cbf5-bd_sf"/>
</dbReference>
<dbReference type="OrthoDB" id="2187159at2759"/>
<feature type="region of interest" description="Disordered" evidence="9">
    <location>
        <begin position="110"/>
        <end position="189"/>
    </location>
</feature>
<organism evidence="14">
    <name type="scientific">Hymenolepis diminuta</name>
    <name type="common">Rat tapeworm</name>
    <dbReference type="NCBI Taxonomy" id="6216"/>
    <lineage>
        <taxon>Eukaryota</taxon>
        <taxon>Metazoa</taxon>
        <taxon>Spiralia</taxon>
        <taxon>Lophotrochozoa</taxon>
        <taxon>Platyhelminthes</taxon>
        <taxon>Cestoda</taxon>
        <taxon>Eucestoda</taxon>
        <taxon>Cyclophyllidea</taxon>
        <taxon>Hymenolepididae</taxon>
        <taxon>Hymenolepis</taxon>
    </lineage>
</organism>
<feature type="compositionally biased region" description="Gly residues" evidence="9">
    <location>
        <begin position="120"/>
        <end position="168"/>
    </location>
</feature>
<accession>A0A0R3SB70</accession>
<evidence type="ECO:0000256" key="6">
    <source>
        <dbReference type="ARBA" id="ARBA00023274"/>
    </source>
</evidence>
<evidence type="ECO:0000256" key="2">
    <source>
        <dbReference type="ARBA" id="ARBA00022517"/>
    </source>
</evidence>
<keyword evidence="2 8" id="KW-0690">Ribosome biogenesis</keyword>
<proteinExistence type="inferred from homology"/>
<evidence type="ECO:0000313" key="11">
    <source>
        <dbReference type="EMBL" id="VUZ55342.1"/>
    </source>
</evidence>
<dbReference type="GO" id="GO:0034513">
    <property type="term" value="F:box H/ACA snoRNA binding"/>
    <property type="evidence" value="ECO:0007669"/>
    <property type="project" value="TreeGrafter"/>
</dbReference>
<keyword evidence="5 8" id="KW-0539">Nucleus</keyword>
<evidence type="ECO:0000256" key="4">
    <source>
        <dbReference type="ARBA" id="ARBA00022884"/>
    </source>
</evidence>
<dbReference type="Proteomes" id="UP000321570">
    <property type="component" value="Unassembled WGS sequence"/>
</dbReference>
<evidence type="ECO:0000256" key="5">
    <source>
        <dbReference type="ARBA" id="ARBA00023242"/>
    </source>
</evidence>
<keyword evidence="13" id="KW-1185">Reference proteome</keyword>
<dbReference type="AlphaFoldDB" id="A0A0R3SB70"/>
<dbReference type="Proteomes" id="UP000274504">
    <property type="component" value="Unassembled WGS sequence"/>
</dbReference>
<evidence type="ECO:0000256" key="3">
    <source>
        <dbReference type="ARBA" id="ARBA00022552"/>
    </source>
</evidence>
<dbReference type="SUPFAM" id="SSF50447">
    <property type="entry name" value="Translation proteins"/>
    <property type="match status" value="1"/>
</dbReference>
<gene>
    <name evidence="10" type="ORF">HDID_LOCUS1681</name>
    <name evidence="11" type="ORF">WMSIL1_LOCUS13194</name>
</gene>
<protein>
    <recommendedName>
        <fullName evidence="8">H/ACA ribonucleoprotein complex subunit</fullName>
    </recommendedName>
</protein>
<dbReference type="InterPro" id="IPR007504">
    <property type="entry name" value="H/ACA_rnp_Gar1/Naf1"/>
</dbReference>
<comment type="subunit">
    <text evidence="8">Component of the small nucleolar ribonucleoprotein particles containing H/ACA-type snoRNAs (H/ACA snoRNPs).</text>
</comment>
<keyword evidence="3 8" id="KW-0698">rRNA processing</keyword>
<dbReference type="Gene3D" id="2.40.10.230">
    <property type="entry name" value="Probable tRNA pseudouridine synthase domain"/>
    <property type="match status" value="1"/>
</dbReference>
<sequence length="189" mass="20001">MRPNGRPFRGGRGGFKRQDFGPPEEYADIGYVMLRCPKEVVCKLTHKDIPYFNAPVYNEKHTEIGKIDDVLGRVDSPMFSVSPLENLSPESFTIGQRILIDARKLLPASRVAASETPAGKRGGGAGRGGRGGGRGGTPGRGGPRGFNGRGSGGRGFRGGGSFGGGRGGPSNRFQRPSGNRPFRGGRPSM</sequence>
<comment type="subcellular location">
    <subcellularLocation>
        <location evidence="1 8">Nucleus</location>
        <location evidence="1 8">Nucleolus</location>
    </subcellularLocation>
</comment>
<dbReference type="GO" id="GO:0031429">
    <property type="term" value="C:box H/ACA snoRNP complex"/>
    <property type="evidence" value="ECO:0007669"/>
    <property type="project" value="TreeGrafter"/>
</dbReference>
<keyword evidence="4 8" id="KW-0694">RNA-binding</keyword>
<evidence type="ECO:0000256" key="9">
    <source>
        <dbReference type="SAM" id="MobiDB-lite"/>
    </source>
</evidence>
<dbReference type="EMBL" id="UYSG01000334">
    <property type="protein sequence ID" value="VDL19142.1"/>
    <property type="molecule type" value="Genomic_DNA"/>
</dbReference>
<evidence type="ECO:0000313" key="10">
    <source>
        <dbReference type="EMBL" id="VDL19142.1"/>
    </source>
</evidence>
<reference evidence="14" key="1">
    <citation type="submission" date="2017-02" db="UniProtKB">
        <authorList>
            <consortium name="WormBaseParasite"/>
        </authorList>
    </citation>
    <scope>IDENTIFICATION</scope>
</reference>
<dbReference type="STRING" id="6216.A0A0R3SB70"/>
<comment type="similarity">
    <text evidence="7 8">Belongs to the GAR1 family.</text>
</comment>
<dbReference type="Pfam" id="PF04410">
    <property type="entry name" value="Gar1"/>
    <property type="match status" value="1"/>
</dbReference>
<reference evidence="11 13" key="3">
    <citation type="submission" date="2019-07" db="EMBL/GenBank/DDBJ databases">
        <authorList>
            <person name="Jastrzebski P J."/>
            <person name="Paukszto L."/>
            <person name="Jastrzebski P J."/>
        </authorList>
    </citation>
    <scope>NUCLEOTIDE SEQUENCE [LARGE SCALE GENOMIC DNA]</scope>
    <source>
        <strain evidence="11 13">WMS-il1</strain>
    </source>
</reference>
<dbReference type="PANTHER" id="PTHR23237">
    <property type="entry name" value="NUCLEOLAR PROTEIN FAMILY A MEMBER 1 SNORNP PROTEIN GAR1"/>
    <property type="match status" value="1"/>
</dbReference>
<evidence type="ECO:0000313" key="12">
    <source>
        <dbReference type="Proteomes" id="UP000274504"/>
    </source>
</evidence>
<name>A0A0R3SB70_HYMDI</name>
<dbReference type="InterPro" id="IPR009000">
    <property type="entry name" value="Transl_B-barrel_sf"/>
</dbReference>
<dbReference type="GO" id="GO:0000454">
    <property type="term" value="P:snoRNA guided rRNA pseudouridine synthesis"/>
    <property type="evidence" value="ECO:0007669"/>
    <property type="project" value="TreeGrafter"/>
</dbReference>
<evidence type="ECO:0000313" key="13">
    <source>
        <dbReference type="Proteomes" id="UP000321570"/>
    </source>
</evidence>
<dbReference type="EMBL" id="CABIJS010000691">
    <property type="protein sequence ID" value="VUZ55342.1"/>
    <property type="molecule type" value="Genomic_DNA"/>
</dbReference>
<evidence type="ECO:0000256" key="8">
    <source>
        <dbReference type="RuleBase" id="RU364004"/>
    </source>
</evidence>
<dbReference type="WBParaSite" id="HDID_0000168001-mRNA-1">
    <property type="protein sequence ID" value="HDID_0000168001-mRNA-1"/>
    <property type="gene ID" value="HDID_0000168001"/>
</dbReference>
<reference evidence="10 12" key="2">
    <citation type="submission" date="2018-11" db="EMBL/GenBank/DDBJ databases">
        <authorList>
            <consortium name="Pathogen Informatics"/>
        </authorList>
    </citation>
    <scope>NUCLEOTIDE SEQUENCE [LARGE SCALE GENOMIC DNA]</scope>
</reference>
<dbReference type="PANTHER" id="PTHR23237:SF6">
    <property type="entry name" value="H_ACA RIBONUCLEOPROTEIN COMPLEX SUBUNIT 1"/>
    <property type="match status" value="1"/>
</dbReference>